<dbReference type="InterPro" id="IPR000120">
    <property type="entry name" value="Amidase"/>
</dbReference>
<dbReference type="PANTHER" id="PTHR11895:SF7">
    <property type="entry name" value="GLUTAMYL-TRNA(GLN) AMIDOTRANSFERASE SUBUNIT A, MITOCHONDRIAL"/>
    <property type="match status" value="1"/>
</dbReference>
<dbReference type="PROSITE" id="PS00571">
    <property type="entry name" value="AMIDASES"/>
    <property type="match status" value="1"/>
</dbReference>
<gene>
    <name evidence="4" type="ORF">JY572_09990</name>
</gene>
<feature type="compositionally biased region" description="Polar residues" evidence="2">
    <location>
        <begin position="119"/>
        <end position="130"/>
    </location>
</feature>
<organism evidence="4 5">
    <name type="scientific">Myxococcus landrumensis</name>
    <dbReference type="NCBI Taxonomy" id="2813577"/>
    <lineage>
        <taxon>Bacteria</taxon>
        <taxon>Pseudomonadati</taxon>
        <taxon>Myxococcota</taxon>
        <taxon>Myxococcia</taxon>
        <taxon>Myxococcales</taxon>
        <taxon>Cystobacterineae</taxon>
        <taxon>Myxococcaceae</taxon>
        <taxon>Myxococcus</taxon>
    </lineage>
</organism>
<dbReference type="Pfam" id="PF01425">
    <property type="entry name" value="Amidase"/>
    <property type="match status" value="1"/>
</dbReference>
<reference evidence="4 5" key="1">
    <citation type="submission" date="2021-02" db="EMBL/GenBank/DDBJ databases">
        <title>De Novo genome assembly of isolated myxobacteria.</title>
        <authorList>
            <person name="Stevens D.C."/>
        </authorList>
    </citation>
    <scope>NUCLEOTIDE SEQUENCE [LARGE SCALE GENOMIC DNA]</scope>
    <source>
        <strain evidence="4 5">SCHIC003</strain>
    </source>
</reference>
<proteinExistence type="inferred from homology"/>
<dbReference type="Gene3D" id="3.90.1300.10">
    <property type="entry name" value="Amidase signature (AS) domain"/>
    <property type="match status" value="1"/>
</dbReference>
<sequence length="490" mass="52262">MHLDDYTRYDAIGLAQLVRQKEVSPEELLRAALEAISRVNPKLNAVIDVREEDARTALRNGLPQGPFTGVPFLIKDLALHAAGVPMEVGSRLARGLVIPHDTVLMERFRRAGLVMMGRTNTPELGNNASTEPVLRGPTRNPWDLGRSSGGSSGGSAAAVAAGIVPVAHGNDGGGSLRVPAALCGVFGMKPTRGRNTLAPDAGEAINGLAIEHVLTRSVRDSAAMLDAIHGPAVGEPHFAPPPERPFLEEVRREPGRLRIALSRKAASGVPVSPDNVAAVEDVARLCVSLGHDVVEAAPVYDDAALVEAMVTAWSTYQAATVDMLAQLMGRPVNLDTLEATTLAVVEHGRALKATDLQNALTVFNQVCRTVGGFFVDHDVLLTPTTAVPPFELGELNANVPMSAREWYRHCFTRIPFTALYNVTGQPAMSVPLHWNAKDLPIGVQFVGRFADEATLFRLAGQLEEARPWTVRRPPVHAARAEASSGVAGIG</sequence>
<dbReference type="InterPro" id="IPR020556">
    <property type="entry name" value="Amidase_CS"/>
</dbReference>
<evidence type="ECO:0000256" key="2">
    <source>
        <dbReference type="SAM" id="MobiDB-lite"/>
    </source>
</evidence>
<keyword evidence="5" id="KW-1185">Reference proteome</keyword>
<dbReference type="SUPFAM" id="SSF75304">
    <property type="entry name" value="Amidase signature (AS) enzymes"/>
    <property type="match status" value="1"/>
</dbReference>
<evidence type="ECO:0000313" key="4">
    <source>
        <dbReference type="EMBL" id="QSQ16347.1"/>
    </source>
</evidence>
<dbReference type="PANTHER" id="PTHR11895">
    <property type="entry name" value="TRANSAMIDASE"/>
    <property type="match status" value="1"/>
</dbReference>
<comment type="similarity">
    <text evidence="1">Belongs to the amidase family.</text>
</comment>
<feature type="domain" description="Amidase" evidence="3">
    <location>
        <begin position="27"/>
        <end position="455"/>
    </location>
</feature>
<feature type="region of interest" description="Disordered" evidence="2">
    <location>
        <begin position="119"/>
        <end position="140"/>
    </location>
</feature>
<dbReference type="InterPro" id="IPR023631">
    <property type="entry name" value="Amidase_dom"/>
</dbReference>
<accession>A0ABX7NC37</accession>
<evidence type="ECO:0000313" key="5">
    <source>
        <dbReference type="Proteomes" id="UP000663090"/>
    </source>
</evidence>
<protein>
    <submittedName>
        <fullName evidence="4">Amidase</fullName>
    </submittedName>
</protein>
<dbReference type="RefSeq" id="WP_206718008.1">
    <property type="nucleotide sequence ID" value="NZ_CP071091.1"/>
</dbReference>
<evidence type="ECO:0000256" key="1">
    <source>
        <dbReference type="ARBA" id="ARBA00009199"/>
    </source>
</evidence>
<dbReference type="Proteomes" id="UP000663090">
    <property type="component" value="Chromosome"/>
</dbReference>
<evidence type="ECO:0000259" key="3">
    <source>
        <dbReference type="Pfam" id="PF01425"/>
    </source>
</evidence>
<name>A0ABX7NC37_9BACT</name>
<dbReference type="InterPro" id="IPR036928">
    <property type="entry name" value="AS_sf"/>
</dbReference>
<dbReference type="EMBL" id="CP071091">
    <property type="protein sequence ID" value="QSQ16347.1"/>
    <property type="molecule type" value="Genomic_DNA"/>
</dbReference>